<dbReference type="Gene3D" id="3.20.20.80">
    <property type="entry name" value="Glycosidases"/>
    <property type="match status" value="1"/>
</dbReference>
<keyword evidence="7" id="KW-0624">Polysaccharide degradation</keyword>
<evidence type="ECO:0000256" key="7">
    <source>
        <dbReference type="ARBA" id="ARBA00023326"/>
    </source>
</evidence>
<evidence type="ECO:0000256" key="4">
    <source>
        <dbReference type="ARBA" id="ARBA00023024"/>
    </source>
</evidence>
<dbReference type="Proteomes" id="UP000578531">
    <property type="component" value="Unassembled WGS sequence"/>
</dbReference>
<evidence type="ECO:0000313" key="11">
    <source>
        <dbReference type="EMBL" id="KAF6233185.1"/>
    </source>
</evidence>
<dbReference type="SUPFAM" id="SSF51445">
    <property type="entry name" value="(Trans)glycosidases"/>
    <property type="match status" value="1"/>
</dbReference>
<comment type="caution">
    <text evidence="11">The sequence shown here is derived from an EMBL/GenBank/DDBJ whole genome shotgun (WGS) entry which is preliminary data.</text>
</comment>
<feature type="domain" description="GH18" evidence="10">
    <location>
        <begin position="135"/>
        <end position="439"/>
    </location>
</feature>
<dbReference type="EMBL" id="JACCJC010000041">
    <property type="protein sequence ID" value="KAF6233185.1"/>
    <property type="molecule type" value="Genomic_DNA"/>
</dbReference>
<evidence type="ECO:0000313" key="12">
    <source>
        <dbReference type="Proteomes" id="UP000578531"/>
    </source>
</evidence>
<dbReference type="OrthoDB" id="6020543at2759"/>
<evidence type="ECO:0000259" key="10">
    <source>
        <dbReference type="PROSITE" id="PS51910"/>
    </source>
</evidence>
<dbReference type="PANTHER" id="PTHR45708:SF49">
    <property type="entry name" value="ENDOCHITINASE"/>
    <property type="match status" value="1"/>
</dbReference>
<dbReference type="InterPro" id="IPR017853">
    <property type="entry name" value="GH"/>
</dbReference>
<dbReference type="InterPro" id="IPR001223">
    <property type="entry name" value="Glyco_hydro18_cat"/>
</dbReference>
<keyword evidence="3 8" id="KW-0378">Hydrolase</keyword>
<evidence type="ECO:0000256" key="3">
    <source>
        <dbReference type="ARBA" id="ARBA00022801"/>
    </source>
</evidence>
<dbReference type="GO" id="GO:0008843">
    <property type="term" value="F:endochitinase activity"/>
    <property type="evidence" value="ECO:0007669"/>
    <property type="project" value="UniProtKB-EC"/>
</dbReference>
<gene>
    <name evidence="11" type="ORF">HO173_008729</name>
</gene>
<evidence type="ECO:0000256" key="1">
    <source>
        <dbReference type="ARBA" id="ARBA00000822"/>
    </source>
</evidence>
<dbReference type="Pfam" id="PF00704">
    <property type="entry name" value="Glyco_hydro_18"/>
    <property type="match status" value="1"/>
</dbReference>
<dbReference type="GO" id="GO:0005576">
    <property type="term" value="C:extracellular region"/>
    <property type="evidence" value="ECO:0007669"/>
    <property type="project" value="TreeGrafter"/>
</dbReference>
<dbReference type="AlphaFoldDB" id="A0A8H6L2J6"/>
<dbReference type="GeneID" id="59290383"/>
<dbReference type="PANTHER" id="PTHR45708">
    <property type="entry name" value="ENDOCHITINASE"/>
    <property type="match status" value="1"/>
</dbReference>
<keyword evidence="12" id="KW-1185">Reference proteome</keyword>
<dbReference type="RefSeq" id="XP_037162607.1">
    <property type="nucleotide sequence ID" value="XM_037310625.1"/>
</dbReference>
<evidence type="ECO:0000256" key="8">
    <source>
        <dbReference type="RuleBase" id="RU000489"/>
    </source>
</evidence>
<reference evidence="11 12" key="1">
    <citation type="journal article" date="2020" name="Genomics">
        <title>Complete, high-quality genomes from long-read metagenomic sequencing of two wolf lichen thalli reveals enigmatic genome architecture.</title>
        <authorList>
            <person name="McKenzie S.K."/>
            <person name="Walston R.F."/>
            <person name="Allen J.L."/>
        </authorList>
    </citation>
    <scope>NUCLEOTIDE SEQUENCE [LARGE SCALE GENOMIC DNA]</scope>
    <source>
        <strain evidence="11">WasteWater2</strain>
    </source>
</reference>
<keyword evidence="4" id="KW-0146">Chitin degradation</keyword>
<dbReference type="PROSITE" id="PS01095">
    <property type="entry name" value="GH18_1"/>
    <property type="match status" value="1"/>
</dbReference>
<evidence type="ECO:0000256" key="6">
    <source>
        <dbReference type="ARBA" id="ARBA00023295"/>
    </source>
</evidence>
<comment type="catalytic activity">
    <reaction evidence="1">
        <text>Random endo-hydrolysis of N-acetyl-beta-D-glucosaminide (1-&gt;4)-beta-linkages in chitin and chitodextrins.</text>
        <dbReference type="EC" id="3.2.1.14"/>
    </reaction>
</comment>
<dbReference type="InterPro" id="IPR050542">
    <property type="entry name" value="Glycosyl_Hydrlase18_Chitinase"/>
</dbReference>
<dbReference type="GO" id="GO:0000272">
    <property type="term" value="P:polysaccharide catabolic process"/>
    <property type="evidence" value="ECO:0007669"/>
    <property type="project" value="UniProtKB-KW"/>
</dbReference>
<protein>
    <recommendedName>
        <fullName evidence="2">chitinase</fullName>
        <ecNumber evidence="2">3.2.1.14</ecNumber>
    </recommendedName>
</protein>
<keyword evidence="6 8" id="KW-0326">Glycosidase</keyword>
<dbReference type="EC" id="3.2.1.14" evidence="2"/>
<evidence type="ECO:0000256" key="9">
    <source>
        <dbReference type="RuleBase" id="RU004453"/>
    </source>
</evidence>
<name>A0A8H6L2J6_9LECA</name>
<sequence>MRRKILAWRSQQRPALLAKSSDSRRQAPAGFVEVPLAELQMLQSEYNTFHGWMTAYLSSANSTDPQTAQLNQDVLAYDMWINIFLSKYANSTNAPAAALTPAAAATPAASSTAAAPYAVVANSSTNGSFSAQSSSNLAVYYGQSPATDQFTLEQMCQDQNVDIVVLAFLTTFFGPAGQPVINFGPATGGTPTLGAQKINATGLLDCPYLAKNITTCQSLGKKVLLSLGGAAGVTNFTSDAQATSFATDLWNLFGGGMTNSDLRPFGSVKVDGFDVDNEDHSTKYYDTFVSSLRNTYAGDKSKQYYISGAPQCPRPDASIPLGSMQTMDFVFVQFYNNAAAGCDIGQPGFVDSFKAWSGDLSGNGTVAGGGPKLYIGAPACEACAGKGYLEPANMTSVIKSAMMAGVKNFGGVMLWDGSEAKNNTGAEGDYLQVVKSALD</sequence>
<evidence type="ECO:0000256" key="5">
    <source>
        <dbReference type="ARBA" id="ARBA00023277"/>
    </source>
</evidence>
<comment type="similarity">
    <text evidence="9">Belongs to the glycosyl hydrolase 18 family.</text>
</comment>
<accession>A0A8H6L2J6</accession>
<dbReference type="GO" id="GO:0006032">
    <property type="term" value="P:chitin catabolic process"/>
    <property type="evidence" value="ECO:0007669"/>
    <property type="project" value="UniProtKB-KW"/>
</dbReference>
<organism evidence="11 12">
    <name type="scientific">Letharia columbiana</name>
    <dbReference type="NCBI Taxonomy" id="112416"/>
    <lineage>
        <taxon>Eukaryota</taxon>
        <taxon>Fungi</taxon>
        <taxon>Dikarya</taxon>
        <taxon>Ascomycota</taxon>
        <taxon>Pezizomycotina</taxon>
        <taxon>Lecanoromycetes</taxon>
        <taxon>OSLEUM clade</taxon>
        <taxon>Lecanoromycetidae</taxon>
        <taxon>Lecanorales</taxon>
        <taxon>Lecanorineae</taxon>
        <taxon>Parmeliaceae</taxon>
        <taxon>Letharia</taxon>
    </lineage>
</organism>
<proteinExistence type="inferred from homology"/>
<dbReference type="PROSITE" id="PS51910">
    <property type="entry name" value="GH18_2"/>
    <property type="match status" value="1"/>
</dbReference>
<keyword evidence="5" id="KW-0119">Carbohydrate metabolism</keyword>
<evidence type="ECO:0000256" key="2">
    <source>
        <dbReference type="ARBA" id="ARBA00012729"/>
    </source>
</evidence>
<dbReference type="InterPro" id="IPR001579">
    <property type="entry name" value="Glyco_hydro_18_chit_AS"/>
</dbReference>